<evidence type="ECO:0000256" key="1">
    <source>
        <dbReference type="ARBA" id="ARBA00007789"/>
    </source>
</evidence>
<dbReference type="OrthoDB" id="5289127at2"/>
<dbReference type="SUPFAM" id="SSF51679">
    <property type="entry name" value="Bacterial luciferase-like"/>
    <property type="match status" value="1"/>
</dbReference>
<gene>
    <name evidence="4" type="ORF">AZI86_05115</name>
</gene>
<name>A0A150WQ55_BDEBC</name>
<dbReference type="GO" id="GO:0016705">
    <property type="term" value="F:oxidoreductase activity, acting on paired donors, with incorporation or reduction of molecular oxygen"/>
    <property type="evidence" value="ECO:0007669"/>
    <property type="project" value="InterPro"/>
</dbReference>
<dbReference type="RefSeq" id="WP_061833993.1">
    <property type="nucleotide sequence ID" value="NZ_LUKE01000001.1"/>
</dbReference>
<organism evidence="4 5">
    <name type="scientific">Bdellovibrio bacteriovorus</name>
    <dbReference type="NCBI Taxonomy" id="959"/>
    <lineage>
        <taxon>Bacteria</taxon>
        <taxon>Pseudomonadati</taxon>
        <taxon>Bdellovibrionota</taxon>
        <taxon>Bdellovibrionia</taxon>
        <taxon>Bdellovibrionales</taxon>
        <taxon>Pseudobdellovibrionaceae</taxon>
        <taxon>Bdellovibrio</taxon>
    </lineage>
</organism>
<dbReference type="PANTHER" id="PTHR30137:SF6">
    <property type="entry name" value="LUCIFERASE-LIKE MONOOXYGENASE"/>
    <property type="match status" value="1"/>
</dbReference>
<dbReference type="Gene3D" id="3.20.20.30">
    <property type="entry name" value="Luciferase-like domain"/>
    <property type="match status" value="1"/>
</dbReference>
<dbReference type="GO" id="GO:0005829">
    <property type="term" value="C:cytosol"/>
    <property type="evidence" value="ECO:0007669"/>
    <property type="project" value="TreeGrafter"/>
</dbReference>
<keyword evidence="5" id="KW-1185">Reference proteome</keyword>
<evidence type="ECO:0000259" key="3">
    <source>
        <dbReference type="Pfam" id="PF00296"/>
    </source>
</evidence>
<dbReference type="InterPro" id="IPR050766">
    <property type="entry name" value="Bact_Lucif_Oxidored"/>
</dbReference>
<dbReference type="InterPro" id="IPR019949">
    <property type="entry name" value="CmoO-like"/>
</dbReference>
<dbReference type="InterPro" id="IPR011251">
    <property type="entry name" value="Luciferase-like_dom"/>
</dbReference>
<dbReference type="PANTHER" id="PTHR30137">
    <property type="entry name" value="LUCIFERASE-LIKE MONOOXYGENASE"/>
    <property type="match status" value="1"/>
</dbReference>
<proteinExistence type="predicted"/>
<dbReference type="Proteomes" id="UP000075320">
    <property type="component" value="Unassembled WGS sequence"/>
</dbReference>
<dbReference type="EMBL" id="LUKE01000001">
    <property type="protein sequence ID" value="KYG66429.1"/>
    <property type="molecule type" value="Genomic_DNA"/>
</dbReference>
<dbReference type="NCBIfam" id="TIGR03558">
    <property type="entry name" value="oxido_grp_1"/>
    <property type="match status" value="1"/>
</dbReference>
<sequence length="335" mass="37064">MKSLSDTSISVLDLVPYPQGKTISDAFRNTLELSQKAEALGYKRYWMAEHHNLEGIASAATSILIGYVAAHTKTIRVGSGGIMLPNHAPLVIAEQFGTLETLYPGRIDLGLGRAPGSDASTMRALRRDHGARGVDFGELIEELVGYFAPARPDQKVKAIPGNGLEIPIWILGSSLFSAQLAARLGRPYAFAGHFAPGAMEEAFELYRHQFLPSHYLNKPYTMAGISIVAADTNEHAEYLSTSLKQRFVSLIRGNLRQTPPPVKDMRPFWTVQEEATVQSMSRTMIVGDKETVRRKMQDFIDSTQVDELMITSDVYEHSERLHSFEIIADAKKSAL</sequence>
<protein>
    <recommendedName>
        <fullName evidence="2">Luciferase-like monooxygenase</fullName>
    </recommendedName>
</protein>
<accession>A0A150WQ55</accession>
<evidence type="ECO:0000313" key="5">
    <source>
        <dbReference type="Proteomes" id="UP000075320"/>
    </source>
</evidence>
<feature type="domain" description="Luciferase-like" evidence="3">
    <location>
        <begin position="22"/>
        <end position="301"/>
    </location>
</feature>
<dbReference type="InterPro" id="IPR036661">
    <property type="entry name" value="Luciferase-like_sf"/>
</dbReference>
<evidence type="ECO:0000256" key="2">
    <source>
        <dbReference type="ARBA" id="ARBA00074555"/>
    </source>
</evidence>
<dbReference type="FunFam" id="3.20.20.30:FF:000002">
    <property type="entry name" value="LLM class flavin-dependent oxidoreductase"/>
    <property type="match status" value="1"/>
</dbReference>
<comment type="caution">
    <text evidence="4">The sequence shown here is derived from an EMBL/GenBank/DDBJ whole genome shotgun (WGS) entry which is preliminary data.</text>
</comment>
<dbReference type="AlphaFoldDB" id="A0A150WQ55"/>
<comment type="similarity">
    <text evidence="1">To bacterial alkanal monooxygenase alpha and beta chains.</text>
</comment>
<dbReference type="Pfam" id="PF00296">
    <property type="entry name" value="Bac_luciferase"/>
    <property type="match status" value="1"/>
</dbReference>
<reference evidence="4 5" key="1">
    <citation type="submission" date="2016-03" db="EMBL/GenBank/DDBJ databases">
        <authorList>
            <person name="Ploux O."/>
        </authorList>
    </citation>
    <scope>NUCLEOTIDE SEQUENCE [LARGE SCALE GENOMIC DNA]</scope>
    <source>
        <strain evidence="4 5">R0</strain>
    </source>
</reference>
<evidence type="ECO:0000313" key="4">
    <source>
        <dbReference type="EMBL" id="KYG66429.1"/>
    </source>
</evidence>